<dbReference type="InterPro" id="IPR011257">
    <property type="entry name" value="DNA_glycosylase"/>
</dbReference>
<comment type="caution">
    <text evidence="3">The sequence shown here is derived from an EMBL/GenBank/DDBJ whole genome shotgun (WGS) entry which is preliminary data.</text>
</comment>
<keyword evidence="4" id="KW-1185">Reference proteome</keyword>
<dbReference type="Proteomes" id="UP001589862">
    <property type="component" value="Unassembled WGS sequence"/>
</dbReference>
<accession>A0ABV6P934</accession>
<evidence type="ECO:0000256" key="2">
    <source>
        <dbReference type="ARBA" id="ARBA00023204"/>
    </source>
</evidence>
<dbReference type="InterPro" id="IPR051912">
    <property type="entry name" value="Alkylbase_DNA_Glycosylase/TA"/>
</dbReference>
<proteinExistence type="predicted"/>
<dbReference type="SUPFAM" id="SSF48150">
    <property type="entry name" value="DNA-glycosylase"/>
    <property type="match status" value="1"/>
</dbReference>
<organism evidence="3 4">
    <name type="scientific">Micrococcoides hystricis</name>
    <dbReference type="NCBI Taxonomy" id="1572761"/>
    <lineage>
        <taxon>Bacteria</taxon>
        <taxon>Bacillati</taxon>
        <taxon>Actinomycetota</taxon>
        <taxon>Actinomycetes</taxon>
        <taxon>Micrococcales</taxon>
        <taxon>Micrococcaceae</taxon>
        <taxon>Micrococcoides</taxon>
    </lineage>
</organism>
<evidence type="ECO:0000313" key="3">
    <source>
        <dbReference type="EMBL" id="MFC0581634.1"/>
    </source>
</evidence>
<sequence>MQFTPATPYSLRATMGVLARGTADPALRMDADGLWWCVRTPTGEGATVRLRQQAGLMGTVHAWAWGPGADYVEEHLPTMIGFEDDWSDFDDQRFQESLPVFLRQARRSHPGLRLTQTGLLFDQLTTVVLEQKVTHMEARYAWRYLLRRFGEKPPGPAPAGMKLPLTAQQWAHVPSWEWHQARVDGQRSRIVLQLAQKAATINRIAVQDLPQLRRSIRALPGVGPWTAAEVLQRTHADPDSVSVGDYHLANHVVEALTGVRGNDRRMLEVLSPWVGQRHRVVRMIGLSSFRPSRFGPKLTPEDHRAR</sequence>
<evidence type="ECO:0000313" key="4">
    <source>
        <dbReference type="Proteomes" id="UP001589862"/>
    </source>
</evidence>
<evidence type="ECO:0000256" key="1">
    <source>
        <dbReference type="ARBA" id="ARBA00022763"/>
    </source>
</evidence>
<dbReference type="PANTHER" id="PTHR43003:SF6">
    <property type="entry name" value="DNA GLYCOSYLASE"/>
    <property type="match status" value="1"/>
</dbReference>
<keyword evidence="1" id="KW-0227">DNA damage</keyword>
<dbReference type="EMBL" id="JBHLUB010000021">
    <property type="protein sequence ID" value="MFC0581634.1"/>
    <property type="molecule type" value="Genomic_DNA"/>
</dbReference>
<protein>
    <submittedName>
        <fullName evidence="3">DNA-3-methyladenine glycosylase family protein</fullName>
    </submittedName>
</protein>
<dbReference type="RefSeq" id="WP_377458323.1">
    <property type="nucleotide sequence ID" value="NZ_JBHLUB010000021.1"/>
</dbReference>
<name>A0ABV6P934_9MICC</name>
<dbReference type="PANTHER" id="PTHR43003">
    <property type="entry name" value="DNA-3-METHYLADENINE GLYCOSYLASE"/>
    <property type="match status" value="1"/>
</dbReference>
<dbReference type="Gene3D" id="1.10.340.30">
    <property type="entry name" value="Hypothetical protein, domain 2"/>
    <property type="match status" value="1"/>
</dbReference>
<reference evidence="3 4" key="1">
    <citation type="submission" date="2024-09" db="EMBL/GenBank/DDBJ databases">
        <authorList>
            <person name="Sun Q."/>
            <person name="Mori K."/>
        </authorList>
    </citation>
    <scope>NUCLEOTIDE SEQUENCE [LARGE SCALE GENOMIC DNA]</scope>
    <source>
        <strain evidence="3 4">NCAIM B.02604</strain>
    </source>
</reference>
<gene>
    <name evidence="3" type="ORF">ACFFFR_04445</name>
</gene>
<keyword evidence="2" id="KW-0234">DNA repair</keyword>